<feature type="domain" description="Bifunctional inhibitor/plant lipid transfer protein/seed storage helical" evidence="1">
    <location>
        <begin position="13"/>
        <end position="102"/>
    </location>
</feature>
<evidence type="ECO:0000313" key="3">
    <source>
        <dbReference type="Proteomes" id="UP001318860"/>
    </source>
</evidence>
<organism evidence="2 3">
    <name type="scientific">Rehmannia glutinosa</name>
    <name type="common">Chinese foxglove</name>
    <dbReference type="NCBI Taxonomy" id="99300"/>
    <lineage>
        <taxon>Eukaryota</taxon>
        <taxon>Viridiplantae</taxon>
        <taxon>Streptophyta</taxon>
        <taxon>Embryophyta</taxon>
        <taxon>Tracheophyta</taxon>
        <taxon>Spermatophyta</taxon>
        <taxon>Magnoliopsida</taxon>
        <taxon>eudicotyledons</taxon>
        <taxon>Gunneridae</taxon>
        <taxon>Pentapetalae</taxon>
        <taxon>asterids</taxon>
        <taxon>lamiids</taxon>
        <taxon>Lamiales</taxon>
        <taxon>Orobanchaceae</taxon>
        <taxon>Rehmannieae</taxon>
        <taxon>Rehmannia</taxon>
    </lineage>
</organism>
<keyword evidence="3" id="KW-1185">Reference proteome</keyword>
<dbReference type="PANTHER" id="PTHR33286">
    <property type="entry name" value="BIFUNCTIONAL INHIBITOR/LIPID-TRANSFER PROTEIN/SEED STORAGE 2S ALBUMIN SUPERFAMILY PROTEIN"/>
    <property type="match status" value="1"/>
</dbReference>
<dbReference type="Proteomes" id="UP001318860">
    <property type="component" value="Unassembled WGS sequence"/>
</dbReference>
<reference evidence="2 3" key="1">
    <citation type="journal article" date="2021" name="Comput. Struct. Biotechnol. J.">
        <title>De novo genome assembly of the potent medicinal plant Rehmannia glutinosa using nanopore technology.</title>
        <authorList>
            <person name="Ma L."/>
            <person name="Dong C."/>
            <person name="Song C."/>
            <person name="Wang X."/>
            <person name="Zheng X."/>
            <person name="Niu Y."/>
            <person name="Chen S."/>
            <person name="Feng W."/>
        </authorList>
    </citation>
    <scope>NUCLEOTIDE SEQUENCE [LARGE SCALE GENOMIC DNA]</scope>
    <source>
        <strain evidence="2">DH-2019</strain>
    </source>
</reference>
<proteinExistence type="predicted"/>
<name>A0ABR0X9C9_REHGL</name>
<comment type="caution">
    <text evidence="2">The sequence shown here is derived from an EMBL/GenBank/DDBJ whole genome shotgun (WGS) entry which is preliminary data.</text>
</comment>
<dbReference type="InterPro" id="IPR016140">
    <property type="entry name" value="Bifunc_inhib/LTP/seed_store"/>
</dbReference>
<gene>
    <name evidence="2" type="ORF">DH2020_010214</name>
</gene>
<evidence type="ECO:0000259" key="1">
    <source>
        <dbReference type="Pfam" id="PF14368"/>
    </source>
</evidence>
<dbReference type="SUPFAM" id="SSF47699">
    <property type="entry name" value="Bifunctional inhibitor/lipid-transfer protein/seed storage 2S albumin"/>
    <property type="match status" value="1"/>
</dbReference>
<dbReference type="InterPro" id="IPR036312">
    <property type="entry name" value="Bifun_inhib/LTP/seed_sf"/>
</dbReference>
<dbReference type="PANTHER" id="PTHR33286:SF32">
    <property type="entry name" value="BIFUNCTIONAL INHIBITOR_PLANT LIPID TRANSFER PROTEIN_SEED STORAGE HELICAL DOMAIN-CONTAINING PROTEIN"/>
    <property type="match status" value="1"/>
</dbReference>
<sequence>MSQPSKPKCFYALVTRNSVLVQSPTPSQCTEEKNRLENTCRTVAVIFGRNPTAACCQLVRAAHVECVCPFVTWKLVAALGGVQRAIRLIQSCGRNVPRNFKCGSVTTP</sequence>
<accession>A0ABR0X9C9</accession>
<protein>
    <recommendedName>
        <fullName evidence="1">Bifunctional inhibitor/plant lipid transfer protein/seed storage helical domain-containing protein</fullName>
    </recommendedName>
</protein>
<evidence type="ECO:0000313" key="2">
    <source>
        <dbReference type="EMBL" id="KAK6155966.1"/>
    </source>
</evidence>
<dbReference type="EMBL" id="JABTTQ020000005">
    <property type="protein sequence ID" value="KAK6155966.1"/>
    <property type="molecule type" value="Genomic_DNA"/>
</dbReference>
<dbReference type="Pfam" id="PF14368">
    <property type="entry name" value="LTP_2"/>
    <property type="match status" value="1"/>
</dbReference>
<dbReference type="Gene3D" id="1.10.110.10">
    <property type="entry name" value="Plant lipid-transfer and hydrophobic proteins"/>
    <property type="match status" value="1"/>
</dbReference>